<name>W8TII3_PEPAC</name>
<evidence type="ECO:0000313" key="5">
    <source>
        <dbReference type="Proteomes" id="UP000019591"/>
    </source>
</evidence>
<sequence length="464" mass="52116">MKTKKLIALTVSALMATTAFAPSAFAAPKNVNVNKTFAISNISFNDVDDVPWAKNSIANMAQKGILKGYGNGIFQPNKPVTQLEAIIMSLRVTGEEVEAISYKEMIENGSKNFKFKDLVSSWAQGYVELALDEEIIDEEDVKNLNSAAKRYEVAKYMVRALDLEDEAIESMDEDIDFEDADSIPEGYEGYVYIAVDRGIMKGYPNGMFLPNKPVTRAEMSVLLERIDEDGNIIDDDSDIDDTEKYEGEVVSIDSDKITLSIDDEDETFDIDEDVEVIFEDDAEGDIDDIEEGDEVEITVNEDEDVIKIEVDDELEELDAYNGRVLAIDEDEVTLLVGSNEKTYDIDEDVEIIFEDDEDGTVDDVIKGDRVKIYVDEDDMVVKIELSRELEDFDYYDGEVDAVDEDEITIIDGSTERTFDVDNNVQVFFNDDEMGDVEDIDTGDDVELIVDEDDEVVTIIVDKDL</sequence>
<dbReference type="AlphaFoldDB" id="W8TII3"/>
<feature type="chain" id="PRO_5004913106" evidence="2">
    <location>
        <begin position="27"/>
        <end position="464"/>
    </location>
</feature>
<evidence type="ECO:0000256" key="2">
    <source>
        <dbReference type="SAM" id="SignalP"/>
    </source>
</evidence>
<dbReference type="HOGENOM" id="CLU_650416_0_0_9"/>
<dbReference type="PANTHER" id="PTHR43308:SF5">
    <property type="entry name" value="S-LAYER PROTEIN _ PEPTIDOGLYCAN ENDO-BETA-N-ACETYLGLUCOSAMINIDASE"/>
    <property type="match status" value="1"/>
</dbReference>
<dbReference type="PANTHER" id="PTHR43308">
    <property type="entry name" value="OUTER MEMBRANE PROTEIN ALPHA-RELATED"/>
    <property type="match status" value="1"/>
</dbReference>
<dbReference type="KEGG" id="eac:EAL2_c07160"/>
<keyword evidence="2" id="KW-0732">Signal</keyword>
<dbReference type="eggNOG" id="COG1352">
    <property type="taxonomic scope" value="Bacteria"/>
</dbReference>
<accession>W8TII3</accession>
<evidence type="ECO:0000256" key="1">
    <source>
        <dbReference type="ARBA" id="ARBA00022737"/>
    </source>
</evidence>
<reference evidence="4 5" key="1">
    <citation type="journal article" date="2014" name="Genome Announc.">
        <title>Complete Genome Sequence of Amino Acid-Utilizing Eubacterium acidaminophilum al-2 (DSM 3953).</title>
        <authorList>
            <person name="Poehlein A."/>
            <person name="Andreesen J.R."/>
            <person name="Daniel R."/>
        </authorList>
    </citation>
    <scope>NUCLEOTIDE SEQUENCE [LARGE SCALE GENOMIC DNA]</scope>
    <source>
        <strain evidence="4 5">DSM 3953</strain>
    </source>
</reference>
<protein>
    <submittedName>
        <fullName evidence="4">S-layer domain protein</fullName>
    </submittedName>
</protein>
<evidence type="ECO:0000259" key="3">
    <source>
        <dbReference type="PROSITE" id="PS51272"/>
    </source>
</evidence>
<dbReference type="Pfam" id="PF00395">
    <property type="entry name" value="SLH"/>
    <property type="match status" value="2"/>
</dbReference>
<dbReference type="EMBL" id="CP007452">
    <property type="protein sequence ID" value="AHM56017.1"/>
    <property type="molecule type" value="Genomic_DNA"/>
</dbReference>
<keyword evidence="5" id="KW-1185">Reference proteome</keyword>
<feature type="domain" description="SLH" evidence="3">
    <location>
        <begin position="174"/>
        <end position="237"/>
    </location>
</feature>
<dbReference type="InterPro" id="IPR051465">
    <property type="entry name" value="Cell_Envelope_Struct_Comp"/>
</dbReference>
<dbReference type="STRING" id="1286171.EAL2_c07160"/>
<feature type="domain" description="SLH" evidence="3">
    <location>
        <begin position="110"/>
        <end position="171"/>
    </location>
</feature>
<gene>
    <name evidence="4" type="ORF">EAL2_c07160</name>
</gene>
<dbReference type="PROSITE" id="PS51272">
    <property type="entry name" value="SLH"/>
    <property type="match status" value="3"/>
</dbReference>
<dbReference type="Proteomes" id="UP000019591">
    <property type="component" value="Chromosome"/>
</dbReference>
<feature type="signal peptide" evidence="2">
    <location>
        <begin position="1"/>
        <end position="26"/>
    </location>
</feature>
<feature type="domain" description="SLH" evidence="3">
    <location>
        <begin position="40"/>
        <end position="103"/>
    </location>
</feature>
<proteinExistence type="predicted"/>
<dbReference type="RefSeq" id="WP_025435059.1">
    <property type="nucleotide sequence ID" value="NZ_CP007452.1"/>
</dbReference>
<dbReference type="InterPro" id="IPR001119">
    <property type="entry name" value="SLH_dom"/>
</dbReference>
<evidence type="ECO:0000313" key="4">
    <source>
        <dbReference type="EMBL" id="AHM56017.1"/>
    </source>
</evidence>
<organism evidence="4 5">
    <name type="scientific">Peptoclostridium acidaminophilum DSM 3953</name>
    <dbReference type="NCBI Taxonomy" id="1286171"/>
    <lineage>
        <taxon>Bacteria</taxon>
        <taxon>Bacillati</taxon>
        <taxon>Bacillota</taxon>
        <taxon>Clostridia</taxon>
        <taxon>Peptostreptococcales</taxon>
        <taxon>Peptoclostridiaceae</taxon>
        <taxon>Peptoclostridium</taxon>
    </lineage>
</organism>
<dbReference type="PATRIC" id="fig|1286171.3.peg.662"/>
<keyword evidence="1" id="KW-0677">Repeat</keyword>
<dbReference type="OrthoDB" id="1758116at2"/>